<organism evidence="6 7">
    <name type="scientific">Clostridium frigidicarnis</name>
    <dbReference type="NCBI Taxonomy" id="84698"/>
    <lineage>
        <taxon>Bacteria</taxon>
        <taxon>Bacillati</taxon>
        <taxon>Bacillota</taxon>
        <taxon>Clostridia</taxon>
        <taxon>Eubacteriales</taxon>
        <taxon>Clostridiaceae</taxon>
        <taxon>Clostridium</taxon>
    </lineage>
</organism>
<dbReference type="Proteomes" id="UP000198619">
    <property type="component" value="Unassembled WGS sequence"/>
</dbReference>
<dbReference type="RefSeq" id="WP_090043125.1">
    <property type="nucleotide sequence ID" value="NZ_FOKI01000057.1"/>
</dbReference>
<evidence type="ECO:0000256" key="4">
    <source>
        <dbReference type="SAM" id="SignalP"/>
    </source>
</evidence>
<evidence type="ECO:0000256" key="2">
    <source>
        <dbReference type="ARBA" id="ARBA00010742"/>
    </source>
</evidence>
<comment type="similarity">
    <text evidence="2">Belongs to the bacterial solute-binding protein SsuA/TauA family.</text>
</comment>
<sequence>MNKKLKNLLLILGVVTVSLGALSGCGKKDSAESEDNDYTIKVGYYNCDHMTAAPIAKAAGIYDKLGLKVELTGNGKVPQAMAAGQMDAGYIGIGNVLNSPKNNVPLVIGANNHEGGSYYLVVSNDINEPKDLLGKTLGIGSKPEEDLSWATMAKELNIPVEGSNYDAINMNSIQDSYVALKSGQIKGYTACDPWGSMAEYEKVGKIMKEYVGPEGDMGLCCAFTLNKNFVKEHRKLAEKLVQAHVEAIKFMYEHPVQSSKMFAEAYKVPEEVGLMTIYKKTATIGRTITWKMDEEDAKREIKARQDIGSVDKNVEYEDVVDNQLLDELKVEDFDQYIKEKVDPIFPLGMSYEDWKTKANEIDK</sequence>
<feature type="chain" id="PRO_5038719397" evidence="4">
    <location>
        <begin position="24"/>
        <end position="363"/>
    </location>
</feature>
<name>A0A1I1B5S9_9CLOT</name>
<proteinExistence type="inferred from homology"/>
<feature type="domain" description="SsuA/THI5-like" evidence="5">
    <location>
        <begin position="55"/>
        <end position="257"/>
    </location>
</feature>
<dbReference type="SUPFAM" id="SSF53850">
    <property type="entry name" value="Periplasmic binding protein-like II"/>
    <property type="match status" value="1"/>
</dbReference>
<protein>
    <submittedName>
        <fullName evidence="6">NitT/TauT family transport system substrate-binding protein</fullName>
    </submittedName>
</protein>
<feature type="signal peptide" evidence="4">
    <location>
        <begin position="1"/>
        <end position="23"/>
    </location>
</feature>
<reference evidence="6 7" key="1">
    <citation type="submission" date="2016-10" db="EMBL/GenBank/DDBJ databases">
        <authorList>
            <person name="de Groot N.N."/>
        </authorList>
    </citation>
    <scope>NUCLEOTIDE SEQUENCE [LARGE SCALE GENOMIC DNA]</scope>
    <source>
        <strain evidence="6 7">DSM 12271</strain>
    </source>
</reference>
<dbReference type="PROSITE" id="PS51257">
    <property type="entry name" value="PROKAR_LIPOPROTEIN"/>
    <property type="match status" value="1"/>
</dbReference>
<comment type="subcellular location">
    <subcellularLocation>
        <location evidence="1">Periplasm</location>
    </subcellularLocation>
</comment>
<dbReference type="NCBIfam" id="NF040735">
    <property type="entry name" value="SBP_SaoX"/>
    <property type="match status" value="1"/>
</dbReference>
<dbReference type="PANTHER" id="PTHR30024">
    <property type="entry name" value="ALIPHATIC SULFONATES-BINDING PROTEIN-RELATED"/>
    <property type="match status" value="1"/>
</dbReference>
<dbReference type="EMBL" id="FOKI01000057">
    <property type="protein sequence ID" value="SFB44068.1"/>
    <property type="molecule type" value="Genomic_DNA"/>
</dbReference>
<dbReference type="PANTHER" id="PTHR30024:SF47">
    <property type="entry name" value="TAURINE-BINDING PERIPLASMIC PROTEIN"/>
    <property type="match status" value="1"/>
</dbReference>
<evidence type="ECO:0000313" key="6">
    <source>
        <dbReference type="EMBL" id="SFB44068.1"/>
    </source>
</evidence>
<dbReference type="GO" id="GO:0042597">
    <property type="term" value="C:periplasmic space"/>
    <property type="evidence" value="ECO:0007669"/>
    <property type="project" value="UniProtKB-SubCell"/>
</dbReference>
<keyword evidence="3 4" id="KW-0732">Signal</keyword>
<dbReference type="STRING" id="84698.SAMN04488528_10579"/>
<evidence type="ECO:0000259" key="5">
    <source>
        <dbReference type="Pfam" id="PF09084"/>
    </source>
</evidence>
<dbReference type="OrthoDB" id="1701777at2"/>
<accession>A0A1I1B5S9</accession>
<evidence type="ECO:0000256" key="3">
    <source>
        <dbReference type="ARBA" id="ARBA00022729"/>
    </source>
</evidence>
<keyword evidence="7" id="KW-1185">Reference proteome</keyword>
<dbReference type="Gene3D" id="3.40.190.10">
    <property type="entry name" value="Periplasmic binding protein-like II"/>
    <property type="match status" value="2"/>
</dbReference>
<dbReference type="Pfam" id="PF09084">
    <property type="entry name" value="NMT1"/>
    <property type="match status" value="1"/>
</dbReference>
<gene>
    <name evidence="6" type="ORF">SAMN04488528_10579</name>
</gene>
<evidence type="ECO:0000313" key="7">
    <source>
        <dbReference type="Proteomes" id="UP000198619"/>
    </source>
</evidence>
<dbReference type="AlphaFoldDB" id="A0A1I1B5S9"/>
<evidence type="ECO:0000256" key="1">
    <source>
        <dbReference type="ARBA" id="ARBA00004418"/>
    </source>
</evidence>
<dbReference type="InterPro" id="IPR015168">
    <property type="entry name" value="SsuA/THI5"/>
</dbReference>